<evidence type="ECO:0000313" key="3">
    <source>
        <dbReference type="Proteomes" id="UP001585053"/>
    </source>
</evidence>
<reference evidence="2 3" key="1">
    <citation type="submission" date="2024-01" db="EMBL/GenBank/DDBJ databases">
        <title>Genome mining of biosynthetic gene clusters to explore secondary metabolites of Streptomyces sp.</title>
        <authorList>
            <person name="Baig A."/>
            <person name="Ajitkumar Shintre N."/>
            <person name="Kumar H."/>
            <person name="Anbarasu A."/>
            <person name="Ramaiah S."/>
        </authorList>
    </citation>
    <scope>NUCLEOTIDE SEQUENCE [LARGE SCALE GENOMIC DNA]</scope>
    <source>
        <strain evidence="2 3">A01</strain>
    </source>
</reference>
<feature type="transmembrane region" description="Helical" evidence="1">
    <location>
        <begin position="21"/>
        <end position="45"/>
    </location>
</feature>
<dbReference type="RefSeq" id="WP_376736950.1">
    <property type="nucleotide sequence ID" value="NZ_JAYMRS010000001.1"/>
</dbReference>
<keyword evidence="1" id="KW-1133">Transmembrane helix</keyword>
<keyword evidence="1" id="KW-0812">Transmembrane</keyword>
<gene>
    <name evidence="2" type="ORF">VSQ78_06465</name>
</gene>
<keyword evidence="3" id="KW-1185">Reference proteome</keyword>
<dbReference type="EMBL" id="JAYMRS010000001">
    <property type="protein sequence ID" value="MFB8767340.1"/>
    <property type="molecule type" value="Genomic_DNA"/>
</dbReference>
<organism evidence="2 3">
    <name type="scientific">Nocardiopsis alba</name>
    <dbReference type="NCBI Taxonomy" id="53437"/>
    <lineage>
        <taxon>Bacteria</taxon>
        <taxon>Bacillati</taxon>
        <taxon>Actinomycetota</taxon>
        <taxon>Actinomycetes</taxon>
        <taxon>Streptosporangiales</taxon>
        <taxon>Nocardiopsidaceae</taxon>
        <taxon>Nocardiopsis</taxon>
    </lineage>
</organism>
<comment type="caution">
    <text evidence="2">The sequence shown here is derived from an EMBL/GenBank/DDBJ whole genome shotgun (WGS) entry which is preliminary data.</text>
</comment>
<sequence>MAPSVAVSGASVRRSTSAWWIPVWVLFALASLGVALVTQGSLFLVSQDHPAWWGPWVFFWLWPTVWLLMTPVGVTHFVLVCTRRASMMRRRLLIAQVVAMSLYQVTSWGLFAAVGLTEGFYAV</sequence>
<accession>A0ABV5DS03</accession>
<evidence type="ECO:0000256" key="1">
    <source>
        <dbReference type="SAM" id="Phobius"/>
    </source>
</evidence>
<feature type="transmembrane region" description="Helical" evidence="1">
    <location>
        <begin position="92"/>
        <end position="116"/>
    </location>
</feature>
<proteinExistence type="predicted"/>
<protein>
    <recommendedName>
        <fullName evidence="4">Integral membrane protein</fullName>
    </recommendedName>
</protein>
<feature type="transmembrane region" description="Helical" evidence="1">
    <location>
        <begin position="57"/>
        <end position="80"/>
    </location>
</feature>
<name>A0ABV5DS03_9ACTN</name>
<keyword evidence="1" id="KW-0472">Membrane</keyword>
<evidence type="ECO:0008006" key="4">
    <source>
        <dbReference type="Google" id="ProtNLM"/>
    </source>
</evidence>
<dbReference type="Proteomes" id="UP001585053">
    <property type="component" value="Unassembled WGS sequence"/>
</dbReference>
<evidence type="ECO:0000313" key="2">
    <source>
        <dbReference type="EMBL" id="MFB8767340.1"/>
    </source>
</evidence>